<dbReference type="PROSITE" id="PS51167">
    <property type="entry name" value="CHORISMATE_MUT_1"/>
    <property type="match status" value="1"/>
</dbReference>
<dbReference type="PANTHER" id="PTHR21164">
    <property type="entry name" value="CHORISMATE MUTASE"/>
    <property type="match status" value="1"/>
</dbReference>
<dbReference type="PIRSF" id="PIRSF005965">
    <property type="entry name" value="Chor_mut_AroH"/>
    <property type="match status" value="1"/>
</dbReference>
<keyword evidence="5" id="KW-1185">Reference proteome</keyword>
<feature type="binding site" evidence="2">
    <location>
        <position position="6"/>
    </location>
    <ligand>
        <name>prephenate</name>
        <dbReference type="ChEBI" id="CHEBI:29934"/>
    </ligand>
</feature>
<organism evidence="4 5">
    <name type="scientific">Halobacillus salinus</name>
    <dbReference type="NCBI Taxonomy" id="192814"/>
    <lineage>
        <taxon>Bacteria</taxon>
        <taxon>Bacillati</taxon>
        <taxon>Bacillota</taxon>
        <taxon>Bacilli</taxon>
        <taxon>Bacillales</taxon>
        <taxon>Bacillaceae</taxon>
        <taxon>Halobacillus</taxon>
    </lineage>
</organism>
<evidence type="ECO:0000256" key="2">
    <source>
        <dbReference type="PIRSR" id="PIRSR005965-1"/>
    </source>
</evidence>
<sequence>MIRGVRGATTVERNEAEEIVLKSKELMEDLVTKNKILPEQVASVYFSVTEDLDATFPAKCLRQLQGWTHVPVMCMKEIPVPGSLPLCIRVMVTVETDIPQDAIHHIYHHQAKQLRPDLKK</sequence>
<dbReference type="RefSeq" id="WP_135326943.1">
    <property type="nucleotide sequence ID" value="NZ_SRJC01000001.1"/>
</dbReference>
<dbReference type="UniPathway" id="UPA00120">
    <property type="reaction ID" value="UER00203"/>
</dbReference>
<feature type="binding site" evidence="2">
    <location>
        <position position="89"/>
    </location>
    <ligand>
        <name>prephenate</name>
        <dbReference type="ChEBI" id="CHEBI:29934"/>
    </ligand>
</feature>
<dbReference type="EMBL" id="SRJC01000001">
    <property type="protein sequence ID" value="TGB04534.1"/>
    <property type="molecule type" value="Genomic_DNA"/>
</dbReference>
<dbReference type="AlphaFoldDB" id="A0A4Z0H3Q1"/>
<feature type="binding site" evidence="2">
    <location>
        <position position="107"/>
    </location>
    <ligand>
        <name>prephenate</name>
        <dbReference type="ChEBI" id="CHEBI:29934"/>
    </ligand>
</feature>
<dbReference type="Proteomes" id="UP000297982">
    <property type="component" value="Unassembled WGS sequence"/>
</dbReference>
<evidence type="ECO:0000256" key="1">
    <source>
        <dbReference type="NCBIfam" id="TIGR01796"/>
    </source>
</evidence>
<dbReference type="InterPro" id="IPR035959">
    <property type="entry name" value="RutC-like_sf"/>
</dbReference>
<name>A0A4Z0H3Q1_9BACI</name>
<comment type="caution">
    <text evidence="4">The sequence shown here is derived from an EMBL/GenBank/DDBJ whole genome shotgun (WGS) entry which is preliminary data.</text>
</comment>
<evidence type="ECO:0000256" key="3">
    <source>
        <dbReference type="PROSITE-ProRule" id="PRU00514"/>
    </source>
</evidence>
<dbReference type="GO" id="GO:0046417">
    <property type="term" value="P:chorismate metabolic process"/>
    <property type="evidence" value="ECO:0007669"/>
    <property type="project" value="TreeGrafter"/>
</dbReference>
<dbReference type="NCBIfam" id="TIGR01796">
    <property type="entry name" value="CM_mono_aroH"/>
    <property type="match status" value="1"/>
</dbReference>
<dbReference type="PANTHER" id="PTHR21164:SF0">
    <property type="entry name" value="CHORISMATE MUTASE AROH"/>
    <property type="match status" value="1"/>
</dbReference>
<dbReference type="GO" id="GO:0008652">
    <property type="term" value="P:amino acid biosynthetic process"/>
    <property type="evidence" value="ECO:0007669"/>
    <property type="project" value="UniProtKB-UniRule"/>
</dbReference>
<accession>A0A4Z0H3Q1</accession>
<dbReference type="EC" id="5.4.99.5" evidence="1 3"/>
<proteinExistence type="predicted"/>
<dbReference type="CDD" id="cd02185">
    <property type="entry name" value="AroH"/>
    <property type="match status" value="1"/>
</dbReference>
<reference evidence="4 5" key="1">
    <citation type="journal article" date="2003" name="Int. J. Syst. Evol. Microbiol.">
        <title>Halobacillus salinus sp. nov., isolated from a salt lake on the coast of the East Sea in Korea.</title>
        <authorList>
            <person name="Yoon J.H."/>
            <person name="Kang K.H."/>
            <person name="Park Y.H."/>
        </authorList>
    </citation>
    <scope>NUCLEOTIDE SEQUENCE [LARGE SCALE GENOMIC DNA]</scope>
    <source>
        <strain evidence="4 5">HSL-3</strain>
    </source>
</reference>
<dbReference type="SUPFAM" id="SSF55298">
    <property type="entry name" value="YjgF-like"/>
    <property type="match status" value="1"/>
</dbReference>
<gene>
    <name evidence="4" type="primary">aroH</name>
    <name evidence="4" type="ORF">E4663_05950</name>
</gene>
<keyword evidence="2 3" id="KW-0028">Amino-acid biosynthesis</keyword>
<keyword evidence="3 4" id="KW-0413">Isomerase</keyword>
<dbReference type="Gene3D" id="3.30.1330.40">
    <property type="entry name" value="RutC-like"/>
    <property type="match status" value="1"/>
</dbReference>
<evidence type="ECO:0000313" key="4">
    <source>
        <dbReference type="EMBL" id="TGB04534.1"/>
    </source>
</evidence>
<dbReference type="GO" id="GO:0009073">
    <property type="term" value="P:aromatic amino acid family biosynthetic process"/>
    <property type="evidence" value="ECO:0007669"/>
    <property type="project" value="UniProtKB-UniRule"/>
</dbReference>
<comment type="catalytic activity">
    <reaction evidence="3">
        <text>chorismate = prephenate</text>
        <dbReference type="Rhea" id="RHEA:13897"/>
        <dbReference type="ChEBI" id="CHEBI:29748"/>
        <dbReference type="ChEBI" id="CHEBI:29934"/>
        <dbReference type="EC" id="5.4.99.5"/>
    </reaction>
</comment>
<dbReference type="Pfam" id="PF07736">
    <property type="entry name" value="CM_1"/>
    <property type="match status" value="1"/>
</dbReference>
<dbReference type="STRING" id="192814.GCA_900166575_01593"/>
<dbReference type="InterPro" id="IPR008243">
    <property type="entry name" value="Chorismate_mutase_AroH"/>
</dbReference>
<dbReference type="GO" id="GO:0004106">
    <property type="term" value="F:chorismate mutase activity"/>
    <property type="evidence" value="ECO:0007669"/>
    <property type="project" value="UniProtKB-UniRule"/>
</dbReference>
<protein>
    <recommendedName>
        <fullName evidence="1 3">chorismate mutase</fullName>
        <ecNumber evidence="1 3">5.4.99.5</ecNumber>
    </recommendedName>
</protein>
<evidence type="ECO:0000313" key="5">
    <source>
        <dbReference type="Proteomes" id="UP000297982"/>
    </source>
</evidence>
<keyword evidence="2 3" id="KW-0057">Aromatic amino acid biosynthesis</keyword>